<protein>
    <submittedName>
        <fullName evidence="1">Uncharacterized protein</fullName>
    </submittedName>
</protein>
<dbReference type="KEGG" id="theu:HPC62_12245"/>
<dbReference type="EMBL" id="CP053661">
    <property type="protein sequence ID" value="QKD82854.1"/>
    <property type="molecule type" value="Genomic_DNA"/>
</dbReference>
<evidence type="ECO:0000313" key="1">
    <source>
        <dbReference type="EMBL" id="QKD82854.1"/>
    </source>
</evidence>
<evidence type="ECO:0000313" key="2">
    <source>
        <dbReference type="Proteomes" id="UP000505210"/>
    </source>
</evidence>
<gene>
    <name evidence="1" type="ORF">HPC62_12245</name>
</gene>
<organism evidence="1 2">
    <name type="scientific">Thermoleptolyngbya sichuanensis A183</name>
    <dbReference type="NCBI Taxonomy" id="2737172"/>
    <lineage>
        <taxon>Bacteria</taxon>
        <taxon>Bacillati</taxon>
        <taxon>Cyanobacteriota</taxon>
        <taxon>Cyanophyceae</taxon>
        <taxon>Oculatellales</taxon>
        <taxon>Oculatellaceae</taxon>
        <taxon>Thermoleptolyngbya</taxon>
        <taxon>Thermoleptolyngbya sichuanensis</taxon>
    </lineage>
</organism>
<name>A0A6M8B740_9CYAN</name>
<accession>A0A6M8B740</accession>
<sequence>MFDDLFDDLIACLNRLPVSVISTRYRYQTLGNWLKVYTKAPQVNFDFINLISSVDRLFLILKLIGDLTFKSASSAGFPGRLTAKFTRLLQR</sequence>
<reference evidence="1 2" key="1">
    <citation type="submission" date="2020-05" db="EMBL/GenBank/DDBJ databases">
        <title>Complete genome sequence of of a novel Thermoleptolyngbya strain isolated from hot springs of Ganzi, Sichuan China.</title>
        <authorList>
            <person name="Tang J."/>
            <person name="Daroch M."/>
            <person name="Li L."/>
            <person name="Waleron K."/>
            <person name="Waleron M."/>
            <person name="Waleron M."/>
        </authorList>
    </citation>
    <scope>NUCLEOTIDE SEQUENCE [LARGE SCALE GENOMIC DNA]</scope>
    <source>
        <strain evidence="1 2">PKUAC-SCTA183</strain>
    </source>
</reference>
<keyword evidence="2" id="KW-1185">Reference proteome</keyword>
<dbReference type="AlphaFoldDB" id="A0A6M8B740"/>
<proteinExistence type="predicted"/>
<dbReference type="Proteomes" id="UP000505210">
    <property type="component" value="Chromosome"/>
</dbReference>